<dbReference type="Pfam" id="PF07549">
    <property type="entry name" value="Sec_GG"/>
    <property type="match status" value="1"/>
</dbReference>
<keyword evidence="8 9" id="KW-0472">Membrane</keyword>
<feature type="domain" description="Protein export membrane protein SecD/SecF C-terminal" evidence="10">
    <location>
        <begin position="114"/>
        <end position="296"/>
    </location>
</feature>
<evidence type="ECO:0000256" key="8">
    <source>
        <dbReference type="ARBA" id="ARBA00023136"/>
    </source>
</evidence>
<gene>
    <name evidence="9 11" type="primary">secF</name>
    <name evidence="11" type="ORF">ENO59_07065</name>
</gene>
<evidence type="ECO:0000256" key="7">
    <source>
        <dbReference type="ARBA" id="ARBA00023010"/>
    </source>
</evidence>
<dbReference type="PANTHER" id="PTHR30081">
    <property type="entry name" value="PROTEIN-EXPORT MEMBRANE PROTEIN SEC"/>
    <property type="match status" value="1"/>
</dbReference>
<dbReference type="InterPro" id="IPR022813">
    <property type="entry name" value="SecD/SecF_arch_bac"/>
</dbReference>
<keyword evidence="5 9" id="KW-0653">Protein transport</keyword>
<dbReference type="InterPro" id="IPR048634">
    <property type="entry name" value="SecD_SecF_C"/>
</dbReference>
<keyword evidence="6 9" id="KW-1133">Transmembrane helix</keyword>
<comment type="similarity">
    <text evidence="9">Belongs to the SecD/SecF family. SecF subfamily.</text>
</comment>
<evidence type="ECO:0000259" key="10">
    <source>
        <dbReference type="Pfam" id="PF02355"/>
    </source>
</evidence>
<evidence type="ECO:0000256" key="2">
    <source>
        <dbReference type="ARBA" id="ARBA00022448"/>
    </source>
</evidence>
<feature type="transmembrane region" description="Helical" evidence="9">
    <location>
        <begin position="244"/>
        <end position="262"/>
    </location>
</feature>
<dbReference type="InterPro" id="IPR022645">
    <property type="entry name" value="SecD/SecF_bac"/>
</dbReference>
<feature type="transmembrane region" description="Helical" evidence="9">
    <location>
        <begin position="186"/>
        <end position="207"/>
    </location>
</feature>
<keyword evidence="2 9" id="KW-0813">Transport</keyword>
<dbReference type="Gene3D" id="1.20.1640.10">
    <property type="entry name" value="Multidrug efflux transporter AcrB transmembrane domain"/>
    <property type="match status" value="1"/>
</dbReference>
<dbReference type="GO" id="GO:0005886">
    <property type="term" value="C:plasma membrane"/>
    <property type="evidence" value="ECO:0007669"/>
    <property type="project" value="UniProtKB-SubCell"/>
</dbReference>
<dbReference type="SUPFAM" id="SSF82866">
    <property type="entry name" value="Multidrug efflux transporter AcrB transmembrane domain"/>
    <property type="match status" value="1"/>
</dbReference>
<organism evidence="11">
    <name type="scientific">Rhodothermus marinus</name>
    <name type="common">Rhodothermus obamensis</name>
    <dbReference type="NCBI Taxonomy" id="29549"/>
    <lineage>
        <taxon>Bacteria</taxon>
        <taxon>Pseudomonadati</taxon>
        <taxon>Rhodothermota</taxon>
        <taxon>Rhodothermia</taxon>
        <taxon>Rhodothermales</taxon>
        <taxon>Rhodothermaceae</taxon>
        <taxon>Rhodothermus</taxon>
    </lineage>
</organism>
<dbReference type="GO" id="GO:0043952">
    <property type="term" value="P:protein transport by the Sec complex"/>
    <property type="evidence" value="ECO:0007669"/>
    <property type="project" value="UniProtKB-UniRule"/>
</dbReference>
<comment type="caution">
    <text evidence="11">The sequence shown here is derived from an EMBL/GenBank/DDBJ whole genome shotgun (WGS) entry which is preliminary data.</text>
</comment>
<dbReference type="PANTHER" id="PTHR30081:SF8">
    <property type="entry name" value="PROTEIN TRANSLOCASE SUBUNIT SECF"/>
    <property type="match status" value="1"/>
</dbReference>
<evidence type="ECO:0000256" key="9">
    <source>
        <dbReference type="HAMAP-Rule" id="MF_01464"/>
    </source>
</evidence>
<dbReference type="GO" id="GO:0006605">
    <property type="term" value="P:protein targeting"/>
    <property type="evidence" value="ECO:0007669"/>
    <property type="project" value="UniProtKB-UniRule"/>
</dbReference>
<dbReference type="Pfam" id="PF02355">
    <property type="entry name" value="SecD_SecF_C"/>
    <property type="match status" value="1"/>
</dbReference>
<reference evidence="11" key="1">
    <citation type="journal article" date="2020" name="mSystems">
        <title>Genome- and Community-Level Interaction Insights into Carbon Utilization and Element Cycling Functions of Hydrothermarchaeota in Hydrothermal Sediment.</title>
        <authorList>
            <person name="Zhou Z."/>
            <person name="Liu Y."/>
            <person name="Xu W."/>
            <person name="Pan J."/>
            <person name="Luo Z.H."/>
            <person name="Li M."/>
        </authorList>
    </citation>
    <scope>NUCLEOTIDE SEQUENCE [LARGE SCALE GENOMIC DNA]</scope>
    <source>
        <strain evidence="11">SpSt-143</strain>
    </source>
</reference>
<dbReference type="EMBL" id="DSGB01000005">
    <property type="protein sequence ID" value="HER96262.1"/>
    <property type="molecule type" value="Genomic_DNA"/>
</dbReference>
<dbReference type="GO" id="GO:0015450">
    <property type="term" value="F:protein-transporting ATPase activity"/>
    <property type="evidence" value="ECO:0007669"/>
    <property type="project" value="InterPro"/>
</dbReference>
<dbReference type="NCBIfam" id="TIGR00966">
    <property type="entry name" value="transloc_SecF"/>
    <property type="match status" value="1"/>
</dbReference>
<evidence type="ECO:0000256" key="1">
    <source>
        <dbReference type="ARBA" id="ARBA00004651"/>
    </source>
</evidence>
<keyword evidence="4 9" id="KW-0812">Transmembrane</keyword>
<feature type="transmembrane region" description="Helical" evidence="9">
    <location>
        <begin position="134"/>
        <end position="152"/>
    </location>
</feature>
<evidence type="ECO:0000313" key="11">
    <source>
        <dbReference type="EMBL" id="HER96262.1"/>
    </source>
</evidence>
<feature type="transmembrane region" description="Helical" evidence="9">
    <location>
        <begin position="18"/>
        <end position="38"/>
    </location>
</feature>
<accession>A0A7V2F6L8</accession>
<feature type="transmembrane region" description="Helical" evidence="9">
    <location>
        <begin position="268"/>
        <end position="292"/>
    </location>
</feature>
<protein>
    <recommendedName>
        <fullName evidence="9">Protein-export membrane protein SecF</fullName>
    </recommendedName>
</protein>
<sequence>MRIFENTHFPFVKHRKKAYVFSGALMLLSVVSLMTRGLELGIDFTGGMEFVVSGASAPGATAVREALTPALGSEPEVKTFGESDLLIRVAAEGEITEVQQRIIETIRQRFPGTQPAIVQTDVVGPRFAEDLKQAALYSVLGAMLVIFVYILIRFEWRFGLGAVVALFHDILITLGLFSFLHGWLPFSLAIDQTIIAAFLTIAGYSVNDTVIVFDRIREYTTIFKTTPFEEVVDRSINATLSRTIITSGSTLLVILVLFIFGGEVLKGFTFALLVGIGIGTYSSIFVASPIVIELKRARRQRLAVAR</sequence>
<comment type="subcellular location">
    <subcellularLocation>
        <location evidence="1 9">Cell membrane</location>
        <topology evidence="1 9">Multi-pass membrane protein</topology>
    </subcellularLocation>
</comment>
<keyword evidence="3 9" id="KW-1003">Cell membrane</keyword>
<dbReference type="AlphaFoldDB" id="A0A7V2F6L8"/>
<dbReference type="NCBIfam" id="TIGR00916">
    <property type="entry name" value="2A0604s01"/>
    <property type="match status" value="1"/>
</dbReference>
<evidence type="ECO:0000256" key="3">
    <source>
        <dbReference type="ARBA" id="ARBA00022475"/>
    </source>
</evidence>
<dbReference type="GO" id="GO:0065002">
    <property type="term" value="P:intracellular protein transmembrane transport"/>
    <property type="evidence" value="ECO:0007669"/>
    <property type="project" value="UniProtKB-UniRule"/>
</dbReference>
<proteinExistence type="inferred from homology"/>
<name>A0A7V2F6L8_RHOMR</name>
<dbReference type="PRINTS" id="PR01755">
    <property type="entry name" value="SECFTRNLCASE"/>
</dbReference>
<evidence type="ECO:0000256" key="5">
    <source>
        <dbReference type="ARBA" id="ARBA00022927"/>
    </source>
</evidence>
<dbReference type="InterPro" id="IPR022646">
    <property type="entry name" value="SecD/SecF_CS"/>
</dbReference>
<comment type="subunit">
    <text evidence="9">Forms a complex with SecD. Part of the essential Sec protein translocation apparatus which comprises SecA, SecYEG and auxiliary proteins SecDF. Other proteins may also be involved.</text>
</comment>
<comment type="function">
    <text evidence="9">Part of the Sec protein translocase complex. Interacts with the SecYEG preprotein conducting channel. SecDF uses the proton motive force (PMF) to complete protein translocation after the ATP-dependent function of SecA.</text>
</comment>
<dbReference type="InterPro" id="IPR005665">
    <property type="entry name" value="SecF_bac"/>
</dbReference>
<feature type="transmembrane region" description="Helical" evidence="9">
    <location>
        <begin position="159"/>
        <end position="180"/>
    </location>
</feature>
<dbReference type="HAMAP" id="MF_01464_B">
    <property type="entry name" value="SecF_B"/>
    <property type="match status" value="1"/>
</dbReference>
<keyword evidence="7 9" id="KW-0811">Translocation</keyword>
<evidence type="ECO:0000256" key="6">
    <source>
        <dbReference type="ARBA" id="ARBA00022989"/>
    </source>
</evidence>
<dbReference type="InterPro" id="IPR055344">
    <property type="entry name" value="SecD_SecF_C_bact"/>
</dbReference>
<evidence type="ECO:0000256" key="4">
    <source>
        <dbReference type="ARBA" id="ARBA00022692"/>
    </source>
</evidence>